<keyword evidence="2" id="KW-0540">Nuclease</keyword>
<dbReference type="CDD" id="cd06260">
    <property type="entry name" value="DUF820-like"/>
    <property type="match status" value="1"/>
</dbReference>
<reference evidence="2 3" key="1">
    <citation type="submission" date="2023-05" db="EMBL/GenBank/DDBJ databases">
        <title>Sequencing and Assembly of Streptomyces sp. NP73.</title>
        <authorList>
            <person name="Konwar A.N."/>
            <person name="Saikia K."/>
            <person name="Thakur D."/>
        </authorList>
    </citation>
    <scope>NUCLEOTIDE SEQUENCE [LARGE SCALE GENOMIC DNA]</scope>
    <source>
        <strain evidence="2 3">NP73</strain>
    </source>
</reference>
<sequence>MITRDWPQMSREAFEAIAEAAAQHDVKLELINGELGVKPVPDGDHGEIIMWLLEHCMRQRPDLRLYPEQGLRVETYGNGNARPDGVLAPKGYFAGQGEWAAADGVVMVLEVTSYDAKTDQRDRQDKPRAYAEQEIPVYLLVDRDNGSLVLHSDPVNGRYHTQTFFFGDTVRIPAPVDITLDDTDILKNHVR</sequence>
<proteinExistence type="predicted"/>
<keyword evidence="2" id="KW-0255">Endonuclease</keyword>
<dbReference type="Gene3D" id="3.90.1570.10">
    <property type="entry name" value="tt1808, chain A"/>
    <property type="match status" value="1"/>
</dbReference>
<dbReference type="GO" id="GO:0004519">
    <property type="term" value="F:endonuclease activity"/>
    <property type="evidence" value="ECO:0007669"/>
    <property type="project" value="UniProtKB-KW"/>
</dbReference>
<feature type="domain" description="Putative restriction endonuclease" evidence="1">
    <location>
        <begin position="13"/>
        <end position="174"/>
    </location>
</feature>
<name>A0ABT7GWE7_9ACTN</name>
<accession>A0ABT7GWE7</accession>
<keyword evidence="3" id="KW-1185">Reference proteome</keyword>
<dbReference type="PANTHER" id="PTHR35400:SF3">
    <property type="entry name" value="SLL1072 PROTEIN"/>
    <property type="match status" value="1"/>
</dbReference>
<evidence type="ECO:0000259" key="1">
    <source>
        <dbReference type="Pfam" id="PF05685"/>
    </source>
</evidence>
<dbReference type="InterPro" id="IPR011335">
    <property type="entry name" value="Restrct_endonuc-II-like"/>
</dbReference>
<evidence type="ECO:0000313" key="2">
    <source>
        <dbReference type="EMBL" id="MDK9497611.1"/>
    </source>
</evidence>
<dbReference type="InterPro" id="IPR012296">
    <property type="entry name" value="Nuclease_put_TT1808"/>
</dbReference>
<organism evidence="2 3">
    <name type="scientific">Streptomyces katrae</name>
    <dbReference type="NCBI Taxonomy" id="68223"/>
    <lineage>
        <taxon>Bacteria</taxon>
        <taxon>Bacillati</taxon>
        <taxon>Actinomycetota</taxon>
        <taxon>Actinomycetes</taxon>
        <taxon>Kitasatosporales</taxon>
        <taxon>Streptomycetaceae</taxon>
        <taxon>Streptomyces</taxon>
    </lineage>
</organism>
<dbReference type="RefSeq" id="WP_285343352.1">
    <property type="nucleotide sequence ID" value="NZ_JASITI010000021.1"/>
</dbReference>
<dbReference type="Proteomes" id="UP001223390">
    <property type="component" value="Unassembled WGS sequence"/>
</dbReference>
<dbReference type="PANTHER" id="PTHR35400">
    <property type="entry name" value="SLR1083 PROTEIN"/>
    <property type="match status" value="1"/>
</dbReference>
<dbReference type="InterPro" id="IPR008538">
    <property type="entry name" value="Uma2"/>
</dbReference>
<gene>
    <name evidence="2" type="ORF">QEZ40_002552</name>
</gene>
<dbReference type="Pfam" id="PF05685">
    <property type="entry name" value="Uma2"/>
    <property type="match status" value="1"/>
</dbReference>
<dbReference type="SUPFAM" id="SSF52980">
    <property type="entry name" value="Restriction endonuclease-like"/>
    <property type="match status" value="1"/>
</dbReference>
<evidence type="ECO:0000313" key="3">
    <source>
        <dbReference type="Proteomes" id="UP001223390"/>
    </source>
</evidence>
<keyword evidence="2" id="KW-0378">Hydrolase</keyword>
<comment type="caution">
    <text evidence="2">The sequence shown here is derived from an EMBL/GenBank/DDBJ whole genome shotgun (WGS) entry which is preliminary data.</text>
</comment>
<dbReference type="EMBL" id="JASITI010000021">
    <property type="protein sequence ID" value="MDK9497611.1"/>
    <property type="molecule type" value="Genomic_DNA"/>
</dbReference>
<protein>
    <submittedName>
        <fullName evidence="2">Uma2 family endonuclease</fullName>
    </submittedName>
</protein>